<comment type="caution">
    <text evidence="1">The sequence shown here is derived from an EMBL/GenBank/DDBJ whole genome shotgun (WGS) entry which is preliminary data.</text>
</comment>
<reference evidence="2" key="1">
    <citation type="journal article" date="2023" name="G3 (Bethesda)">
        <title>Genome assembly and association tests identify interacting loci associated with vigor, precocity, and sex in interspecific pistachio rootstocks.</title>
        <authorList>
            <person name="Palmer W."/>
            <person name="Jacygrad E."/>
            <person name="Sagayaradj S."/>
            <person name="Cavanaugh K."/>
            <person name="Han R."/>
            <person name="Bertier L."/>
            <person name="Beede B."/>
            <person name="Kafkas S."/>
            <person name="Golino D."/>
            <person name="Preece J."/>
            <person name="Michelmore R."/>
        </authorList>
    </citation>
    <scope>NUCLEOTIDE SEQUENCE [LARGE SCALE GENOMIC DNA]</scope>
</reference>
<dbReference type="EMBL" id="CM047736">
    <property type="protein sequence ID" value="KAJ0053642.1"/>
    <property type="molecule type" value="Genomic_DNA"/>
</dbReference>
<proteinExistence type="predicted"/>
<name>A0ACC0ZNN0_9ROSI</name>
<evidence type="ECO:0000313" key="2">
    <source>
        <dbReference type="Proteomes" id="UP001163603"/>
    </source>
</evidence>
<accession>A0ACC0ZNN0</accession>
<dbReference type="Proteomes" id="UP001163603">
    <property type="component" value="Chromosome 1"/>
</dbReference>
<sequence length="44" mass="5422">MFLVMFIQKWRRSGCFLPRCSFPIHKCLILLKVLRKKLKLNKTW</sequence>
<organism evidence="1 2">
    <name type="scientific">Pistacia integerrima</name>
    <dbReference type="NCBI Taxonomy" id="434235"/>
    <lineage>
        <taxon>Eukaryota</taxon>
        <taxon>Viridiplantae</taxon>
        <taxon>Streptophyta</taxon>
        <taxon>Embryophyta</taxon>
        <taxon>Tracheophyta</taxon>
        <taxon>Spermatophyta</taxon>
        <taxon>Magnoliopsida</taxon>
        <taxon>eudicotyledons</taxon>
        <taxon>Gunneridae</taxon>
        <taxon>Pentapetalae</taxon>
        <taxon>rosids</taxon>
        <taxon>malvids</taxon>
        <taxon>Sapindales</taxon>
        <taxon>Anacardiaceae</taxon>
        <taxon>Pistacia</taxon>
    </lineage>
</organism>
<gene>
    <name evidence="1" type="ORF">Pint_00407</name>
</gene>
<keyword evidence="2" id="KW-1185">Reference proteome</keyword>
<protein>
    <submittedName>
        <fullName evidence="1">Uncharacterized protein</fullName>
    </submittedName>
</protein>
<evidence type="ECO:0000313" key="1">
    <source>
        <dbReference type="EMBL" id="KAJ0053642.1"/>
    </source>
</evidence>